<dbReference type="PANTHER" id="PTHR22930">
    <property type="match status" value="1"/>
</dbReference>
<dbReference type="GO" id="GO:0016787">
    <property type="term" value="F:hydrolase activity"/>
    <property type="evidence" value="ECO:0007669"/>
    <property type="project" value="UniProtKB-KW"/>
</dbReference>
<gene>
    <name evidence="10" type="ORF">OBRU01_25652</name>
</gene>
<evidence type="ECO:0000313" key="10">
    <source>
        <dbReference type="EMBL" id="KOB57850.1"/>
    </source>
</evidence>
<keyword evidence="7" id="KW-0539">Nucleus</keyword>
<dbReference type="Pfam" id="PF13359">
    <property type="entry name" value="DDE_Tnp_4"/>
    <property type="match status" value="1"/>
</dbReference>
<comment type="caution">
    <text evidence="10">The sequence shown here is derived from an EMBL/GenBank/DDBJ whole genome shotgun (WGS) entry which is preliminary data.</text>
</comment>
<dbReference type="STRING" id="104452.A0A0L7K4M1"/>
<dbReference type="Pfam" id="PF26138">
    <property type="entry name" value="DUF8040"/>
    <property type="match status" value="1"/>
</dbReference>
<dbReference type="Proteomes" id="UP000037510">
    <property type="component" value="Unassembled WGS sequence"/>
</dbReference>
<comment type="similarity">
    <text evidence="3">Belongs to the HARBI1 family.</text>
</comment>
<dbReference type="InterPro" id="IPR058353">
    <property type="entry name" value="DUF8040"/>
</dbReference>
<evidence type="ECO:0000256" key="5">
    <source>
        <dbReference type="ARBA" id="ARBA00022723"/>
    </source>
</evidence>
<keyword evidence="11" id="KW-1185">Reference proteome</keyword>
<evidence type="ECO:0000313" key="11">
    <source>
        <dbReference type="Proteomes" id="UP000037510"/>
    </source>
</evidence>
<dbReference type="GO" id="GO:0005634">
    <property type="term" value="C:nucleus"/>
    <property type="evidence" value="ECO:0007669"/>
    <property type="project" value="UniProtKB-SubCell"/>
</dbReference>
<dbReference type="AlphaFoldDB" id="A0A0L7K4M1"/>
<dbReference type="PANTHER" id="PTHR22930:SF289">
    <property type="entry name" value="DDE TNP4 DOMAIN-CONTAINING PROTEIN-RELATED"/>
    <property type="match status" value="1"/>
</dbReference>
<keyword evidence="5" id="KW-0479">Metal-binding</keyword>
<dbReference type="GO" id="GO:0004518">
    <property type="term" value="F:nuclease activity"/>
    <property type="evidence" value="ECO:0007669"/>
    <property type="project" value="UniProtKB-KW"/>
</dbReference>
<organism evidence="10 11">
    <name type="scientific">Operophtera brumata</name>
    <name type="common">Winter moth</name>
    <name type="synonym">Phalaena brumata</name>
    <dbReference type="NCBI Taxonomy" id="104452"/>
    <lineage>
        <taxon>Eukaryota</taxon>
        <taxon>Metazoa</taxon>
        <taxon>Ecdysozoa</taxon>
        <taxon>Arthropoda</taxon>
        <taxon>Hexapoda</taxon>
        <taxon>Insecta</taxon>
        <taxon>Pterygota</taxon>
        <taxon>Neoptera</taxon>
        <taxon>Endopterygota</taxon>
        <taxon>Lepidoptera</taxon>
        <taxon>Glossata</taxon>
        <taxon>Ditrysia</taxon>
        <taxon>Geometroidea</taxon>
        <taxon>Geometridae</taxon>
        <taxon>Larentiinae</taxon>
        <taxon>Operophtera</taxon>
    </lineage>
</organism>
<proteinExistence type="inferred from homology"/>
<protein>
    <submittedName>
        <fullName evidence="10">Uncharacterized protein</fullName>
    </submittedName>
</protein>
<evidence type="ECO:0000256" key="2">
    <source>
        <dbReference type="ARBA" id="ARBA00004123"/>
    </source>
</evidence>
<dbReference type="InterPro" id="IPR045249">
    <property type="entry name" value="HARBI1-like"/>
</dbReference>
<evidence type="ECO:0000256" key="4">
    <source>
        <dbReference type="ARBA" id="ARBA00022722"/>
    </source>
</evidence>
<dbReference type="GO" id="GO:0046872">
    <property type="term" value="F:metal ion binding"/>
    <property type="evidence" value="ECO:0007669"/>
    <property type="project" value="UniProtKB-KW"/>
</dbReference>
<dbReference type="EMBL" id="JTDY01010953">
    <property type="protein sequence ID" value="KOB57850.1"/>
    <property type="molecule type" value="Genomic_DNA"/>
</dbReference>
<keyword evidence="4" id="KW-0540">Nuclease</keyword>
<feature type="domain" description="DDE Tnp4" evidence="8">
    <location>
        <begin position="236"/>
        <end position="391"/>
    </location>
</feature>
<comment type="cofactor">
    <cofactor evidence="1">
        <name>a divalent metal cation</name>
        <dbReference type="ChEBI" id="CHEBI:60240"/>
    </cofactor>
</comment>
<feature type="domain" description="DUF8040" evidence="9">
    <location>
        <begin position="135"/>
        <end position="211"/>
    </location>
</feature>
<name>A0A0L7K4M1_OPEBR</name>
<evidence type="ECO:0000256" key="1">
    <source>
        <dbReference type="ARBA" id="ARBA00001968"/>
    </source>
</evidence>
<comment type="subcellular location">
    <subcellularLocation>
        <location evidence="2">Nucleus</location>
    </subcellularLocation>
</comment>
<accession>A0A0L7K4M1</accession>
<sequence>MAESKEMLRKHRLLHYVATITRIETFVNDPISFASATVDILEARKDKLISALKSYETVQLDILSIDESVCEQVGPLEELYYSVLAKINASLKQIARRYLAWRLVVEADEADRRDRERQELVQRRRLNVPSRISATHFVQRYRLTKEGFVFLCDTLRENTNLRSSQRISLETKVLSALLFYANGDYQRVVGIANSLSQEAISRYIHQVTMALNHPIVVKKFINFYNKYGIPGVIGCVDGCHFKIFKPNKEEEHLYYCRKHYHSLNVQMVADEKCRILAINPKFGGASHDAFVWENSQLNTYMQTLHQSGESVWLLGDSGYAQRPWLMTPYSNPAPGTAAESYNKVHSRARVTIENTFGRLKNRWRCVCKDRVLHYKPEKCAQIILACSVLHNIALDFGVPDPQGPIIATQEFQRNEINQQEEASLLTLGRLIRDRVASRVHAGAIRQLDLQE</sequence>
<evidence type="ECO:0000256" key="3">
    <source>
        <dbReference type="ARBA" id="ARBA00006958"/>
    </source>
</evidence>
<evidence type="ECO:0000256" key="6">
    <source>
        <dbReference type="ARBA" id="ARBA00022801"/>
    </source>
</evidence>
<dbReference type="InterPro" id="IPR027806">
    <property type="entry name" value="HARBI1_dom"/>
</dbReference>
<evidence type="ECO:0000259" key="9">
    <source>
        <dbReference type="Pfam" id="PF26138"/>
    </source>
</evidence>
<keyword evidence="6" id="KW-0378">Hydrolase</keyword>
<reference evidence="10 11" key="1">
    <citation type="journal article" date="2015" name="Genome Biol. Evol.">
        <title>The genome of winter moth (Operophtera brumata) provides a genomic perspective on sexual dimorphism and phenology.</title>
        <authorList>
            <person name="Derks M.F."/>
            <person name="Smit S."/>
            <person name="Salis L."/>
            <person name="Schijlen E."/>
            <person name="Bossers A."/>
            <person name="Mateman C."/>
            <person name="Pijl A.S."/>
            <person name="de Ridder D."/>
            <person name="Groenen M.A."/>
            <person name="Visser M.E."/>
            <person name="Megens H.J."/>
        </authorList>
    </citation>
    <scope>NUCLEOTIDE SEQUENCE [LARGE SCALE GENOMIC DNA]</scope>
    <source>
        <strain evidence="10">WM2013NL</strain>
        <tissue evidence="10">Head and thorax</tissue>
    </source>
</reference>
<evidence type="ECO:0000256" key="7">
    <source>
        <dbReference type="ARBA" id="ARBA00023242"/>
    </source>
</evidence>
<evidence type="ECO:0000259" key="8">
    <source>
        <dbReference type="Pfam" id="PF13359"/>
    </source>
</evidence>